<reference evidence="2 3" key="1">
    <citation type="submission" date="2014-02" db="EMBL/GenBank/DDBJ databases">
        <authorList>
            <person name="Sears C."/>
            <person name="Carroll K."/>
            <person name="Sack B.R."/>
            <person name="Qadri F."/>
            <person name="Myers L.L."/>
            <person name="Chung G.-T."/>
            <person name="Escheverria P."/>
            <person name="Fraser C.M."/>
            <person name="Sadzewicz L."/>
            <person name="Shefchek K.A."/>
            <person name="Tallon L."/>
            <person name="Das S.P."/>
            <person name="Daugherty S."/>
            <person name="Mongodin E.F."/>
        </authorList>
    </citation>
    <scope>NUCLEOTIDE SEQUENCE [LARGE SCALE GENOMIC DNA]</scope>
    <source>
        <strain evidence="2 3">2-F-2 #4</strain>
    </source>
</reference>
<keyword evidence="1" id="KW-1133">Transmembrane helix</keyword>
<evidence type="ECO:0000313" key="3">
    <source>
        <dbReference type="Proteomes" id="UP000022272"/>
    </source>
</evidence>
<evidence type="ECO:0000313" key="2">
    <source>
        <dbReference type="EMBL" id="EXZ45394.1"/>
    </source>
</evidence>
<organism evidence="2 3">
    <name type="scientific">Bacteroides fragilis str. 2-F-2 #4</name>
    <dbReference type="NCBI Taxonomy" id="1339280"/>
    <lineage>
        <taxon>Bacteria</taxon>
        <taxon>Pseudomonadati</taxon>
        <taxon>Bacteroidota</taxon>
        <taxon>Bacteroidia</taxon>
        <taxon>Bacteroidales</taxon>
        <taxon>Bacteroidaceae</taxon>
        <taxon>Bacteroides</taxon>
    </lineage>
</organism>
<proteinExistence type="predicted"/>
<accession>A0A016AEL1</accession>
<keyword evidence="1" id="KW-0472">Membrane</keyword>
<comment type="caution">
    <text evidence="2">The sequence shown here is derived from an EMBL/GenBank/DDBJ whole genome shotgun (WGS) entry which is preliminary data.</text>
</comment>
<evidence type="ECO:0000256" key="1">
    <source>
        <dbReference type="SAM" id="Phobius"/>
    </source>
</evidence>
<sequence>MFYSRMIVGWRIGIKSTLLFSNMAGMMYFCKDSIFKQTT</sequence>
<dbReference type="AlphaFoldDB" id="A0A016AEL1"/>
<protein>
    <submittedName>
        <fullName evidence="2">Putative membrane protein</fullName>
    </submittedName>
</protein>
<gene>
    <name evidence="2" type="ORF">M076_1427</name>
</gene>
<dbReference type="EMBL" id="JGDM01000026">
    <property type="protein sequence ID" value="EXZ45394.1"/>
    <property type="molecule type" value="Genomic_DNA"/>
</dbReference>
<dbReference type="Proteomes" id="UP000022272">
    <property type="component" value="Unassembled WGS sequence"/>
</dbReference>
<keyword evidence="1" id="KW-0812">Transmembrane</keyword>
<feature type="transmembrane region" description="Helical" evidence="1">
    <location>
        <begin position="12"/>
        <end position="30"/>
    </location>
</feature>
<name>A0A016AEL1_BACFG</name>